<proteinExistence type="predicted"/>
<comment type="caution">
    <text evidence="2">The sequence shown here is derived from an EMBL/GenBank/DDBJ whole genome shotgun (WGS) entry which is preliminary data.</text>
</comment>
<keyword evidence="3" id="KW-1185">Reference proteome</keyword>
<gene>
    <name evidence="2" type="ORF">Q4T40_06880</name>
</gene>
<keyword evidence="1" id="KW-0812">Transmembrane</keyword>
<evidence type="ECO:0000256" key="1">
    <source>
        <dbReference type="SAM" id="Phobius"/>
    </source>
</evidence>
<dbReference type="EMBL" id="JAUOZS010000001">
    <property type="protein sequence ID" value="MDT8900954.1"/>
    <property type="molecule type" value="Genomic_DNA"/>
</dbReference>
<sequence length="106" mass="12191">MEKCELHGILEEQIKRHEDDLRELAIIPMQIKHMVERIDEVCTLIKSGSFVSREVFDSKVVDLLNRIDTLHRENSTMRDTLMKVWIGIFFAVLSGLGAIVLALLTK</sequence>
<protein>
    <submittedName>
        <fullName evidence="2">Uncharacterized protein</fullName>
    </submittedName>
</protein>
<dbReference type="Proteomes" id="UP001254848">
    <property type="component" value="Unassembled WGS sequence"/>
</dbReference>
<name>A0ABU3NVV2_9FIRM</name>
<keyword evidence="1" id="KW-1133">Transmembrane helix</keyword>
<keyword evidence="1" id="KW-0472">Membrane</keyword>
<reference evidence="2 3" key="1">
    <citation type="submission" date="2023-07" db="EMBL/GenBank/DDBJ databases">
        <title>The novel representative of Negativicutes class, Anaeroselena agilis gen. nov. sp. nov.</title>
        <authorList>
            <person name="Prokofeva M.I."/>
            <person name="Elcheninov A.G."/>
            <person name="Klyukina A."/>
            <person name="Kublanov I.V."/>
            <person name="Frolov E.N."/>
            <person name="Podosokorskaya O.A."/>
        </authorList>
    </citation>
    <scope>NUCLEOTIDE SEQUENCE [LARGE SCALE GENOMIC DNA]</scope>
    <source>
        <strain evidence="2 3">4137-cl</strain>
    </source>
</reference>
<evidence type="ECO:0000313" key="3">
    <source>
        <dbReference type="Proteomes" id="UP001254848"/>
    </source>
</evidence>
<dbReference type="RefSeq" id="WP_413779485.1">
    <property type="nucleotide sequence ID" value="NZ_JAUOZS010000001.1"/>
</dbReference>
<feature type="transmembrane region" description="Helical" evidence="1">
    <location>
        <begin position="84"/>
        <end position="104"/>
    </location>
</feature>
<accession>A0ABU3NVV2</accession>
<organism evidence="2 3">
    <name type="scientific">Anaeroselena agilis</name>
    <dbReference type="NCBI Taxonomy" id="3063788"/>
    <lineage>
        <taxon>Bacteria</taxon>
        <taxon>Bacillati</taxon>
        <taxon>Bacillota</taxon>
        <taxon>Negativicutes</taxon>
        <taxon>Acetonemataceae</taxon>
        <taxon>Anaeroselena</taxon>
    </lineage>
</organism>
<evidence type="ECO:0000313" key="2">
    <source>
        <dbReference type="EMBL" id="MDT8900954.1"/>
    </source>
</evidence>